<gene>
    <name evidence="2" type="ORF">SAMN04487996_101404</name>
</gene>
<evidence type="ECO:0000313" key="2">
    <source>
        <dbReference type="EMBL" id="SDD59700.1"/>
    </source>
</evidence>
<dbReference type="GO" id="GO:0016747">
    <property type="term" value="F:acyltransferase activity, transferring groups other than amino-acyl groups"/>
    <property type="evidence" value="ECO:0007669"/>
    <property type="project" value="InterPro"/>
</dbReference>
<protein>
    <submittedName>
        <fullName evidence="2">FR47-like protein</fullName>
    </submittedName>
</protein>
<dbReference type="SUPFAM" id="SSF55729">
    <property type="entry name" value="Acyl-CoA N-acyltransferases (Nat)"/>
    <property type="match status" value="1"/>
</dbReference>
<dbReference type="OrthoDB" id="652614at2"/>
<dbReference type="InterPro" id="IPR013653">
    <property type="entry name" value="GCN5-like_dom"/>
</dbReference>
<name>A0A1G6W179_9BACT</name>
<dbReference type="InterPro" id="IPR000182">
    <property type="entry name" value="GNAT_dom"/>
</dbReference>
<evidence type="ECO:0000259" key="1">
    <source>
        <dbReference type="PROSITE" id="PS51186"/>
    </source>
</evidence>
<accession>A0A1G6W179</accession>
<dbReference type="RefSeq" id="WP_090146170.1">
    <property type="nucleotide sequence ID" value="NZ_FNAN01000001.1"/>
</dbReference>
<sequence length="248" mass="28863">MRVSISKIGLDGIRDLRTMFLHENNFQFVCNKCHDYGWADTWLFRIDNVRVGYGSVWGTDRRQDRDTIFEFYLLPPYRKHASVVFEEFQMHCKATWIESQSNDIFLSTMLYRFCENSFAEAILFEDDFQTSFEMPGAVFRKRCENDPMNGDDSEYVVEANGEIVASGGLMLNYNIPYADIYMQTRETHREKGYATYIVQELKRTAYKMGRVPAARCNIGNRISQATLEKAGFRVCGFRLKGAIRALEE</sequence>
<dbReference type="Pfam" id="PF08445">
    <property type="entry name" value="FR47"/>
    <property type="match status" value="1"/>
</dbReference>
<dbReference type="PROSITE" id="PS51186">
    <property type="entry name" value="GNAT"/>
    <property type="match status" value="1"/>
</dbReference>
<organism evidence="2 3">
    <name type="scientific">Dyadobacter soli</name>
    <dbReference type="NCBI Taxonomy" id="659014"/>
    <lineage>
        <taxon>Bacteria</taxon>
        <taxon>Pseudomonadati</taxon>
        <taxon>Bacteroidota</taxon>
        <taxon>Cytophagia</taxon>
        <taxon>Cytophagales</taxon>
        <taxon>Spirosomataceae</taxon>
        <taxon>Dyadobacter</taxon>
    </lineage>
</organism>
<dbReference type="EMBL" id="FNAN01000001">
    <property type="protein sequence ID" value="SDD59700.1"/>
    <property type="molecule type" value="Genomic_DNA"/>
</dbReference>
<reference evidence="3" key="1">
    <citation type="submission" date="2016-10" db="EMBL/GenBank/DDBJ databases">
        <authorList>
            <person name="Varghese N."/>
            <person name="Submissions S."/>
        </authorList>
    </citation>
    <scope>NUCLEOTIDE SEQUENCE [LARGE SCALE GENOMIC DNA]</scope>
    <source>
        <strain evidence="3">DSM 25329</strain>
    </source>
</reference>
<dbReference type="Proteomes" id="UP000198748">
    <property type="component" value="Unassembled WGS sequence"/>
</dbReference>
<dbReference type="InterPro" id="IPR016181">
    <property type="entry name" value="Acyl_CoA_acyltransferase"/>
</dbReference>
<evidence type="ECO:0000313" key="3">
    <source>
        <dbReference type="Proteomes" id="UP000198748"/>
    </source>
</evidence>
<keyword evidence="3" id="KW-1185">Reference proteome</keyword>
<feature type="domain" description="N-acetyltransferase" evidence="1">
    <location>
        <begin position="111"/>
        <end position="248"/>
    </location>
</feature>
<proteinExistence type="predicted"/>
<dbReference type="Gene3D" id="3.40.630.30">
    <property type="match status" value="1"/>
</dbReference>
<dbReference type="STRING" id="659014.SAMN04487996_101404"/>
<dbReference type="AlphaFoldDB" id="A0A1G6W179"/>